<reference evidence="1" key="1">
    <citation type="submission" date="2017-03" db="EMBL/GenBank/DDBJ databases">
        <title>The mitochondrial genome of the carnivorous plant Utricularia reniformis (Lentibulariaceae): structure, comparative analysis and evolutionary landmarks.</title>
        <authorList>
            <person name="Silva S.R."/>
            <person name="Alvarenga D.O."/>
            <person name="Michael T.P."/>
            <person name="Miranda V.F.O."/>
            <person name="Varani A.M."/>
        </authorList>
    </citation>
    <scope>NUCLEOTIDE SEQUENCE</scope>
</reference>
<protein>
    <submittedName>
        <fullName evidence="1">Uncharacterized protein</fullName>
    </submittedName>
</protein>
<proteinExistence type="predicted"/>
<keyword evidence="1" id="KW-0496">Mitochondrion</keyword>
<name>A0A1Y0B2Y3_9LAMI</name>
<accession>A0A1Y0B2Y3</accession>
<sequence length="53" mass="6217">MIPSMSITNLFFLNKRSKLGKHRTIPIGWTEYHSSVIPLYAHPRCHQMLTRAH</sequence>
<evidence type="ECO:0000313" key="1">
    <source>
        <dbReference type="EMBL" id="ART31709.1"/>
    </source>
</evidence>
<gene>
    <name evidence="1" type="ORF">AEK19_MT1519</name>
</gene>
<dbReference type="EMBL" id="KY774314">
    <property type="protein sequence ID" value="ART31709.1"/>
    <property type="molecule type" value="Genomic_DNA"/>
</dbReference>
<organism evidence="1">
    <name type="scientific">Utricularia reniformis</name>
    <dbReference type="NCBI Taxonomy" id="192314"/>
    <lineage>
        <taxon>Eukaryota</taxon>
        <taxon>Viridiplantae</taxon>
        <taxon>Streptophyta</taxon>
        <taxon>Embryophyta</taxon>
        <taxon>Tracheophyta</taxon>
        <taxon>Spermatophyta</taxon>
        <taxon>Magnoliopsida</taxon>
        <taxon>eudicotyledons</taxon>
        <taxon>Gunneridae</taxon>
        <taxon>Pentapetalae</taxon>
        <taxon>asterids</taxon>
        <taxon>lamiids</taxon>
        <taxon>Lamiales</taxon>
        <taxon>Lentibulariaceae</taxon>
        <taxon>Utricularia</taxon>
    </lineage>
</organism>
<dbReference type="AlphaFoldDB" id="A0A1Y0B2Y3"/>
<geneLocation type="mitochondrion" evidence="1"/>